<accession>A0A8H4B7B2</accession>
<protein>
    <submittedName>
        <fullName evidence="1">Uncharacterized protein</fullName>
    </submittedName>
</protein>
<comment type="caution">
    <text evidence="1">The sequence shown here is derived from an EMBL/GenBank/DDBJ whole genome shotgun (WGS) entry which is preliminary data.</text>
</comment>
<name>A0A8H4B7B2_MUCCL</name>
<evidence type="ECO:0000313" key="2">
    <source>
        <dbReference type="Proteomes" id="UP000469890"/>
    </source>
</evidence>
<organism evidence="1 2">
    <name type="scientific">Mucor circinelloides f. lusitanicus</name>
    <name type="common">Mucor racemosus var. lusitanicus</name>
    <dbReference type="NCBI Taxonomy" id="29924"/>
    <lineage>
        <taxon>Eukaryota</taxon>
        <taxon>Fungi</taxon>
        <taxon>Fungi incertae sedis</taxon>
        <taxon>Mucoromycota</taxon>
        <taxon>Mucoromycotina</taxon>
        <taxon>Mucoromycetes</taxon>
        <taxon>Mucorales</taxon>
        <taxon>Mucorineae</taxon>
        <taxon>Mucoraceae</taxon>
        <taxon>Mucor</taxon>
    </lineage>
</organism>
<dbReference type="EMBL" id="JAAECE010000013">
    <property type="protein sequence ID" value="KAF1796312.1"/>
    <property type="molecule type" value="Genomic_DNA"/>
</dbReference>
<gene>
    <name evidence="1" type="ORF">FB192DRAFT_1463462</name>
</gene>
<reference evidence="1 2" key="1">
    <citation type="submission" date="2019-09" db="EMBL/GenBank/DDBJ databases">
        <authorList>
            <consortium name="DOE Joint Genome Institute"/>
            <person name="Mondo S.J."/>
            <person name="Navarro-Mendoza M.I."/>
            <person name="Perez-Arques C."/>
            <person name="Panchal S."/>
            <person name="Nicolas F.E."/>
            <person name="Ganguly P."/>
            <person name="Pangilinan J."/>
            <person name="Grigoriev I."/>
            <person name="Heitman J."/>
            <person name="Sanya K."/>
            <person name="Garre V."/>
        </authorList>
    </citation>
    <scope>NUCLEOTIDE SEQUENCE [LARGE SCALE GENOMIC DNA]</scope>
    <source>
        <strain evidence="1 2">MU402</strain>
    </source>
</reference>
<dbReference type="AlphaFoldDB" id="A0A8H4B7B2"/>
<sequence>MLYREDVLRRIYTRQYAEMTCIKWNLDLVVNKDGGLMVCKKHTTAVAIKKVVSTLVYPGQQFQDKLAYREKGALSLIKTMASITRSSTVSDSYVGFHQLSKRLTVYRSRSGICSDGVLWNIRAAIGVSIKKPRLEKSPKRVSQVGENKQCIAQV</sequence>
<dbReference type="Proteomes" id="UP000469890">
    <property type="component" value="Unassembled WGS sequence"/>
</dbReference>
<evidence type="ECO:0000313" key="1">
    <source>
        <dbReference type="EMBL" id="KAF1796312.1"/>
    </source>
</evidence>
<proteinExistence type="predicted"/>